<evidence type="ECO:0000256" key="5">
    <source>
        <dbReference type="ARBA" id="ARBA00023136"/>
    </source>
</evidence>
<dbReference type="EMBL" id="CP036282">
    <property type="protein sequence ID" value="QDL56875.1"/>
    <property type="molecule type" value="Genomic_DNA"/>
</dbReference>
<evidence type="ECO:0000256" key="1">
    <source>
        <dbReference type="ARBA" id="ARBA00004236"/>
    </source>
</evidence>
<keyword evidence="7" id="KW-1185">Reference proteome</keyword>
<evidence type="ECO:0000256" key="4">
    <source>
        <dbReference type="ARBA" id="ARBA00022989"/>
    </source>
</evidence>
<dbReference type="KEGG" id="rhg:EXZ61_18905"/>
<name>A0A515EW28_9BURK</name>
<evidence type="ECO:0000256" key="2">
    <source>
        <dbReference type="ARBA" id="ARBA00022475"/>
    </source>
</evidence>
<evidence type="ECO:0000256" key="3">
    <source>
        <dbReference type="ARBA" id="ARBA00022692"/>
    </source>
</evidence>
<evidence type="ECO:0000313" key="6">
    <source>
        <dbReference type="EMBL" id="QDL56875.1"/>
    </source>
</evidence>
<keyword evidence="5" id="KW-0472">Membrane</keyword>
<dbReference type="InterPro" id="IPR022781">
    <property type="entry name" value="Flagellar_biosynth_FliO"/>
</dbReference>
<reference evidence="7" key="1">
    <citation type="submission" date="2019-02" db="EMBL/GenBank/DDBJ databases">
        <title>Complete genome sequence of Rhodoferax sp. Gr-4.</title>
        <authorList>
            <person name="Jin L."/>
        </authorList>
    </citation>
    <scope>NUCLEOTIDE SEQUENCE [LARGE SCALE GENOMIC DNA]</scope>
    <source>
        <strain evidence="7">Gr-4</strain>
    </source>
</reference>
<keyword evidence="3" id="KW-0812">Transmembrane</keyword>
<dbReference type="AlphaFoldDB" id="A0A515EW28"/>
<dbReference type="Pfam" id="PF04347">
    <property type="entry name" value="FliO"/>
    <property type="match status" value="1"/>
</dbReference>
<comment type="subcellular location">
    <subcellularLocation>
        <location evidence="1">Cell membrane</location>
    </subcellularLocation>
</comment>
<gene>
    <name evidence="6" type="ORF">EXZ61_18905</name>
</gene>
<organism evidence="6 7">
    <name type="scientific">Rhodoferax aquaticus</name>
    <dbReference type="NCBI Taxonomy" id="2527691"/>
    <lineage>
        <taxon>Bacteria</taxon>
        <taxon>Pseudomonadati</taxon>
        <taxon>Pseudomonadota</taxon>
        <taxon>Betaproteobacteria</taxon>
        <taxon>Burkholderiales</taxon>
        <taxon>Comamonadaceae</taxon>
        <taxon>Rhodoferax</taxon>
    </lineage>
</organism>
<protein>
    <recommendedName>
        <fullName evidence="8">Flagellar biosynthesis protein FliO</fullName>
    </recommendedName>
</protein>
<dbReference type="GO" id="GO:0016020">
    <property type="term" value="C:membrane"/>
    <property type="evidence" value="ECO:0007669"/>
    <property type="project" value="InterPro"/>
</dbReference>
<keyword evidence="2" id="KW-1003">Cell membrane</keyword>
<dbReference type="GO" id="GO:0044781">
    <property type="term" value="P:bacterial-type flagellum organization"/>
    <property type="evidence" value="ECO:0007669"/>
    <property type="project" value="InterPro"/>
</dbReference>
<dbReference type="Proteomes" id="UP000317365">
    <property type="component" value="Chromosome"/>
</dbReference>
<reference evidence="7" key="2">
    <citation type="journal article" date="2020" name="Int. J. Syst. Evol. Microbiol.">
        <title>Genomic insights into a novel species Rhodoferax aquaticus sp. nov., isolated from freshwater.</title>
        <authorList>
            <person name="Li T."/>
            <person name="Zhuo Y."/>
            <person name="Jin C.Z."/>
            <person name="Wu X."/>
            <person name="Ko S.R."/>
            <person name="Jin F.J."/>
            <person name="Ahn C.Y."/>
            <person name="Oh H.M."/>
            <person name="Lee H.G."/>
            <person name="Jin L."/>
        </authorList>
    </citation>
    <scope>NUCLEOTIDE SEQUENCE [LARGE SCALE GENOMIC DNA]</scope>
    <source>
        <strain evidence="7">Gr-4</strain>
    </source>
</reference>
<keyword evidence="4" id="KW-1133">Transmembrane helix</keyword>
<sequence>MAFIACLPLAAKWYRQRAGVLGPSFSGQTRVLSAVAVGTSQRVVTVEAGPEHARVVLVLGVTAQTITCLHSAPASAEQGDVLGTPPLAHSPR</sequence>
<evidence type="ECO:0000313" key="7">
    <source>
        <dbReference type="Proteomes" id="UP000317365"/>
    </source>
</evidence>
<proteinExistence type="predicted"/>
<evidence type="ECO:0008006" key="8">
    <source>
        <dbReference type="Google" id="ProtNLM"/>
    </source>
</evidence>
<accession>A0A515EW28</accession>